<keyword evidence="8" id="KW-1185">Reference proteome</keyword>
<dbReference type="OrthoDB" id="1494599at2"/>
<sequence>MKDDICIQNHLPQMVCEEIEKNLPLMTCGLIINLHTESEVDTLNIHYEFFENKALNQKESSLLPENALNIGSSMGVVSHMIFTHCDDNADDLSMYQEQSNQLGLCSIVVLWPSGRCVNIDPETHFSFEGRPYILGKYDCYSLIRDYYHSKGIILSDYLRNDYYSNPNIFADKSPNEGFIQVNIDDIKIDDMLIFDIPDSILKHAGIYTEDNMLLHHLPPGKSVYMPFTEKWRKRIDSVWRHKQLVK</sequence>
<dbReference type="AlphaFoldDB" id="A0A1Y2S926"/>
<dbReference type="GO" id="GO:0008234">
    <property type="term" value="F:cysteine-type peptidase activity"/>
    <property type="evidence" value="ECO:0007669"/>
    <property type="project" value="UniProtKB-KW"/>
</dbReference>
<evidence type="ECO:0000259" key="5">
    <source>
        <dbReference type="PROSITE" id="PS51935"/>
    </source>
</evidence>
<dbReference type="Pfam" id="PF00877">
    <property type="entry name" value="NLPC_P60"/>
    <property type="match status" value="1"/>
</dbReference>
<evidence type="ECO:0000256" key="2">
    <source>
        <dbReference type="ARBA" id="ARBA00022670"/>
    </source>
</evidence>
<dbReference type="RefSeq" id="WP_086108339.1">
    <property type="nucleotide sequence ID" value="NZ_CAWNGD010000060.1"/>
</dbReference>
<organism evidence="6 8">
    <name type="scientific">Xenorhabdus vietnamensis</name>
    <dbReference type="NCBI Taxonomy" id="351656"/>
    <lineage>
        <taxon>Bacteria</taxon>
        <taxon>Pseudomonadati</taxon>
        <taxon>Pseudomonadota</taxon>
        <taxon>Gammaproteobacteria</taxon>
        <taxon>Enterobacterales</taxon>
        <taxon>Morganellaceae</taxon>
        <taxon>Xenorhabdus</taxon>
    </lineage>
</organism>
<keyword evidence="4" id="KW-0788">Thiol protease</keyword>
<accession>A0A1Y2S926</accession>
<dbReference type="EMBL" id="MUBJ01000004">
    <property type="protein sequence ID" value="OTA17247.1"/>
    <property type="molecule type" value="Genomic_DNA"/>
</dbReference>
<dbReference type="EMBL" id="MUBJ01000018">
    <property type="protein sequence ID" value="OTA15178.1"/>
    <property type="molecule type" value="Genomic_DNA"/>
</dbReference>
<keyword evidence="2" id="KW-0645">Protease</keyword>
<evidence type="ECO:0000256" key="3">
    <source>
        <dbReference type="ARBA" id="ARBA00022801"/>
    </source>
</evidence>
<comment type="similarity">
    <text evidence="1">Belongs to the peptidase C40 family.</text>
</comment>
<keyword evidence="3" id="KW-0378">Hydrolase</keyword>
<evidence type="ECO:0000313" key="7">
    <source>
        <dbReference type="EMBL" id="OTA17247.1"/>
    </source>
</evidence>
<gene>
    <name evidence="7" type="ORF">Xvie_01091</name>
    <name evidence="6" type="ORF">Xvie_02984</name>
</gene>
<dbReference type="SUPFAM" id="SSF54001">
    <property type="entry name" value="Cysteine proteinases"/>
    <property type="match status" value="1"/>
</dbReference>
<protein>
    <submittedName>
        <fullName evidence="6">Peptidase P60</fullName>
    </submittedName>
</protein>
<proteinExistence type="inferred from homology"/>
<evidence type="ECO:0000256" key="4">
    <source>
        <dbReference type="ARBA" id="ARBA00022807"/>
    </source>
</evidence>
<dbReference type="STRING" id="351656.Xvie_01091"/>
<dbReference type="InterPro" id="IPR038765">
    <property type="entry name" value="Papain-like_cys_pep_sf"/>
</dbReference>
<evidence type="ECO:0000313" key="8">
    <source>
        <dbReference type="Proteomes" id="UP000194350"/>
    </source>
</evidence>
<feature type="domain" description="NlpC/P60" evidence="5">
    <location>
        <begin position="102"/>
        <end position="242"/>
    </location>
</feature>
<reference evidence="6 8" key="1">
    <citation type="submission" date="2016-10" db="EMBL/GenBank/DDBJ databases">
        <title>Systematic genetic and metabolomic analysis of Xenorhabdus and Photorhabdus spp., highlights the requirements for a dual symbiotic and pathogenic life style.</title>
        <authorList>
            <person name="Tobias N.J."/>
            <person name="Wolff H."/>
            <person name="Djahanschiri B."/>
            <person name="Pidot S.J."/>
            <person name="Stinear T.P."/>
            <person name="Ebersberger I."/>
            <person name="Bode H.B."/>
        </authorList>
    </citation>
    <scope>NUCLEOTIDE SEQUENCE [LARGE SCALE GENOMIC DNA]</scope>
    <source>
        <strain evidence="6 8">DSM 22392</strain>
    </source>
</reference>
<name>A0A1Y2S926_9GAMM</name>
<dbReference type="InterPro" id="IPR000064">
    <property type="entry name" value="NLP_P60_dom"/>
</dbReference>
<dbReference type="PROSITE" id="PS51935">
    <property type="entry name" value="NLPC_P60"/>
    <property type="match status" value="1"/>
</dbReference>
<dbReference type="Proteomes" id="UP000194350">
    <property type="component" value="Unassembled WGS sequence"/>
</dbReference>
<comment type="caution">
    <text evidence="6">The sequence shown here is derived from an EMBL/GenBank/DDBJ whole genome shotgun (WGS) entry which is preliminary data.</text>
</comment>
<evidence type="ECO:0000313" key="6">
    <source>
        <dbReference type="EMBL" id="OTA15178.1"/>
    </source>
</evidence>
<dbReference type="GO" id="GO:0006508">
    <property type="term" value="P:proteolysis"/>
    <property type="evidence" value="ECO:0007669"/>
    <property type="project" value="UniProtKB-KW"/>
</dbReference>
<evidence type="ECO:0000256" key="1">
    <source>
        <dbReference type="ARBA" id="ARBA00007074"/>
    </source>
</evidence>
<dbReference type="Gene3D" id="3.90.1720.10">
    <property type="entry name" value="endopeptidase domain like (from Nostoc punctiforme)"/>
    <property type="match status" value="1"/>
</dbReference>